<comment type="caution">
    <text evidence="5">The sequence shown here is derived from an EMBL/GenBank/DDBJ whole genome shotgun (WGS) entry which is preliminary data.</text>
</comment>
<reference evidence="6" key="1">
    <citation type="journal article" date="2019" name="Int. J. Syst. Evol. Microbiol.">
        <title>The Global Catalogue of Microorganisms (GCM) 10K type strain sequencing project: providing services to taxonomists for standard genome sequencing and annotation.</title>
        <authorList>
            <consortium name="The Broad Institute Genomics Platform"/>
            <consortium name="The Broad Institute Genome Sequencing Center for Infectious Disease"/>
            <person name="Wu L."/>
            <person name="Ma J."/>
        </authorList>
    </citation>
    <scope>NUCLEOTIDE SEQUENCE [LARGE SCALE GENOMIC DNA]</scope>
    <source>
        <strain evidence="6">JCM 3389</strain>
    </source>
</reference>
<sequence length="386" mass="43733">MAGNFKMLAKTLFAFEPLLAKELRNLGAGHVEEGVRNVTFEGDLGFLYKANLCLRTALKVLKPIATFKVYSEKDLYKNVYNVDWPSIFHKEKTFAIDSTVNSDLFNNSMFVSLKAKDAIVDKFRAVVRQRPNVNSQDADIRINIHIYKNECTVSLDSSGASLHQRGYRISTNIAPINEVLAAGLLLQSGWDGQTDFFDPMCGSGTFLIEAGMIACNIPANINRESYAFMNWADYDAELHQKIVDASLNKTREFHHKIIGYDKAPSAVRKAQENVDNANLTEYVTIERNDFFRTEKPVDGKLHMVFNPPYGERLPIEMEEFYTKIGDTLKQNYPGTDAWLITSNLEALKYVGLKTSRKIKAFNGKLEARLVKYEIYEGSKKARFNEG</sequence>
<keyword evidence="1 5" id="KW-0489">Methyltransferase</keyword>
<evidence type="ECO:0000313" key="6">
    <source>
        <dbReference type="Proteomes" id="UP001597342"/>
    </source>
</evidence>
<dbReference type="SUPFAM" id="SSF53335">
    <property type="entry name" value="S-adenosyl-L-methionine-dependent methyltransferases"/>
    <property type="match status" value="1"/>
</dbReference>
<evidence type="ECO:0000313" key="5">
    <source>
        <dbReference type="EMBL" id="MFD2099276.1"/>
    </source>
</evidence>
<accession>A0ABW4XUS1</accession>
<dbReference type="InterPro" id="IPR054170">
    <property type="entry name" value="RlmL_1st"/>
</dbReference>
<dbReference type="Proteomes" id="UP001597342">
    <property type="component" value="Unassembled WGS sequence"/>
</dbReference>
<dbReference type="SMART" id="SM00981">
    <property type="entry name" value="THUMP"/>
    <property type="match status" value="1"/>
</dbReference>
<evidence type="ECO:0000259" key="4">
    <source>
        <dbReference type="PROSITE" id="PS51165"/>
    </source>
</evidence>
<dbReference type="GO" id="GO:0008168">
    <property type="term" value="F:methyltransferase activity"/>
    <property type="evidence" value="ECO:0007669"/>
    <property type="project" value="UniProtKB-KW"/>
</dbReference>
<dbReference type="InterPro" id="IPR053943">
    <property type="entry name" value="RlmKL-like_Mtase_CS"/>
</dbReference>
<dbReference type="CDD" id="cd11715">
    <property type="entry name" value="THUMP_AdoMetMT"/>
    <property type="match status" value="1"/>
</dbReference>
<dbReference type="Pfam" id="PF01170">
    <property type="entry name" value="UPF0020"/>
    <property type="match status" value="1"/>
</dbReference>
<dbReference type="InterPro" id="IPR004114">
    <property type="entry name" value="THUMP_dom"/>
</dbReference>
<keyword evidence="2" id="KW-0808">Transferase</keyword>
<feature type="domain" description="THUMP" evidence="4">
    <location>
        <begin position="46"/>
        <end position="157"/>
    </location>
</feature>
<protein>
    <submittedName>
        <fullName evidence="5">Class I SAM-dependent RNA methyltransferase</fullName>
    </submittedName>
</protein>
<keyword evidence="3" id="KW-0694">RNA-binding</keyword>
<dbReference type="InterPro" id="IPR000241">
    <property type="entry name" value="RlmKL-like_Mtase"/>
</dbReference>
<dbReference type="PROSITE" id="PS01261">
    <property type="entry name" value="UPF0020"/>
    <property type="match status" value="1"/>
</dbReference>
<evidence type="ECO:0000256" key="3">
    <source>
        <dbReference type="PROSITE-ProRule" id="PRU00529"/>
    </source>
</evidence>
<dbReference type="PROSITE" id="PS51165">
    <property type="entry name" value="THUMP"/>
    <property type="match status" value="1"/>
</dbReference>
<dbReference type="GO" id="GO:0032259">
    <property type="term" value="P:methylation"/>
    <property type="evidence" value="ECO:0007669"/>
    <property type="project" value="UniProtKB-KW"/>
</dbReference>
<dbReference type="Pfam" id="PF22020">
    <property type="entry name" value="RlmL_1st"/>
    <property type="match status" value="1"/>
</dbReference>
<keyword evidence="6" id="KW-1185">Reference proteome</keyword>
<evidence type="ECO:0000256" key="2">
    <source>
        <dbReference type="ARBA" id="ARBA00022679"/>
    </source>
</evidence>
<dbReference type="InterPro" id="IPR029063">
    <property type="entry name" value="SAM-dependent_MTases_sf"/>
</dbReference>
<organism evidence="5 6">
    <name type="scientific">Flagellimonas iocasae</name>
    <dbReference type="NCBI Taxonomy" id="2055905"/>
    <lineage>
        <taxon>Bacteria</taxon>
        <taxon>Pseudomonadati</taxon>
        <taxon>Bacteroidota</taxon>
        <taxon>Flavobacteriia</taxon>
        <taxon>Flavobacteriales</taxon>
        <taxon>Flavobacteriaceae</taxon>
        <taxon>Flagellimonas</taxon>
    </lineage>
</organism>
<dbReference type="EMBL" id="JBHUHU010000001">
    <property type="protein sequence ID" value="MFD2099276.1"/>
    <property type="molecule type" value="Genomic_DNA"/>
</dbReference>
<dbReference type="PANTHER" id="PTHR47313:SF1">
    <property type="entry name" value="RIBOSOMAL RNA LARGE SUBUNIT METHYLTRANSFERASE K_L"/>
    <property type="match status" value="1"/>
</dbReference>
<dbReference type="Gene3D" id="3.40.50.150">
    <property type="entry name" value="Vaccinia Virus protein VP39"/>
    <property type="match status" value="1"/>
</dbReference>
<dbReference type="PANTHER" id="PTHR47313">
    <property type="entry name" value="RIBOSOMAL RNA LARGE SUBUNIT METHYLTRANSFERASE K/L"/>
    <property type="match status" value="1"/>
</dbReference>
<dbReference type="Gene3D" id="3.30.2130.30">
    <property type="match status" value="1"/>
</dbReference>
<proteinExistence type="predicted"/>
<dbReference type="RefSeq" id="WP_379830022.1">
    <property type="nucleotide sequence ID" value="NZ_JBHUHU010000001.1"/>
</dbReference>
<evidence type="ECO:0000256" key="1">
    <source>
        <dbReference type="ARBA" id="ARBA00022603"/>
    </source>
</evidence>
<dbReference type="Pfam" id="PF02926">
    <property type="entry name" value="THUMP"/>
    <property type="match status" value="1"/>
</dbReference>
<gene>
    <name evidence="5" type="ORF">ACFSJE_05785</name>
</gene>
<name>A0ABW4XUS1_9FLAO</name>